<gene>
    <name evidence="2" type="ORF">SERLA73DRAFT_150306</name>
</gene>
<evidence type="ECO:0000259" key="1">
    <source>
        <dbReference type="Pfam" id="PF20231"/>
    </source>
</evidence>
<dbReference type="Pfam" id="PF20231">
    <property type="entry name" value="DUF6589"/>
    <property type="match status" value="1"/>
</dbReference>
<accession>F8PM01</accession>
<keyword evidence="3" id="KW-1185">Reference proteome</keyword>
<dbReference type="InParanoid" id="F8PM01"/>
<dbReference type="InterPro" id="IPR046496">
    <property type="entry name" value="DUF6589"/>
</dbReference>
<dbReference type="OrthoDB" id="4743193at2759"/>
<dbReference type="EMBL" id="GL945476">
    <property type="protein sequence ID" value="EGO02633.1"/>
    <property type="molecule type" value="Genomic_DNA"/>
</dbReference>
<protein>
    <recommendedName>
        <fullName evidence="1">DUF6589 domain-containing protein</fullName>
    </recommendedName>
</protein>
<dbReference type="AlphaFoldDB" id="F8PM01"/>
<reference evidence="3" key="1">
    <citation type="journal article" date="2011" name="Science">
        <title>The plant cell wall-decomposing machinery underlies the functional diversity of forest fungi.</title>
        <authorList>
            <person name="Eastwood D.C."/>
            <person name="Floudas D."/>
            <person name="Binder M."/>
            <person name="Majcherczyk A."/>
            <person name="Schneider P."/>
            <person name="Aerts A."/>
            <person name="Asiegbu F.O."/>
            <person name="Baker S.E."/>
            <person name="Barry K."/>
            <person name="Bendiksby M."/>
            <person name="Blumentritt M."/>
            <person name="Coutinho P.M."/>
            <person name="Cullen D."/>
            <person name="de Vries R.P."/>
            <person name="Gathman A."/>
            <person name="Goodell B."/>
            <person name="Henrissat B."/>
            <person name="Ihrmark K."/>
            <person name="Kauserud H."/>
            <person name="Kohler A."/>
            <person name="LaButti K."/>
            <person name="Lapidus A."/>
            <person name="Lavin J.L."/>
            <person name="Lee Y.-H."/>
            <person name="Lindquist E."/>
            <person name="Lilly W."/>
            <person name="Lucas S."/>
            <person name="Morin E."/>
            <person name="Murat C."/>
            <person name="Oguiza J.A."/>
            <person name="Park J."/>
            <person name="Pisabarro A.G."/>
            <person name="Riley R."/>
            <person name="Rosling A."/>
            <person name="Salamov A."/>
            <person name="Schmidt O."/>
            <person name="Schmutz J."/>
            <person name="Skrede I."/>
            <person name="Stenlid J."/>
            <person name="Wiebenga A."/>
            <person name="Xie X."/>
            <person name="Kuees U."/>
            <person name="Hibbett D.S."/>
            <person name="Hoffmeister D."/>
            <person name="Hoegberg N."/>
            <person name="Martin F."/>
            <person name="Grigoriev I.V."/>
            <person name="Watkinson S.C."/>
        </authorList>
    </citation>
    <scope>NUCLEOTIDE SEQUENCE [LARGE SCALE GENOMIC DNA]</scope>
    <source>
        <strain evidence="3">strain S7.3</strain>
    </source>
</reference>
<dbReference type="STRING" id="936435.F8PM01"/>
<dbReference type="Proteomes" id="UP000008063">
    <property type="component" value="Unassembled WGS sequence"/>
</dbReference>
<sequence>MFSSDELENMLFEPPKKQDQVCCRAIRWNCDALRYLNVINAVQNGNIGIMQDSLLHLLYQFAGGGNSKYTIEVLEVLQCIHYEWPPEVWLLLLCMVHVKVNGCSSKSPKDVSQGIITNGAINLITRKTIGN</sequence>
<evidence type="ECO:0000313" key="3">
    <source>
        <dbReference type="Proteomes" id="UP000008063"/>
    </source>
</evidence>
<feature type="domain" description="DUF6589" evidence="1">
    <location>
        <begin position="3"/>
        <end position="95"/>
    </location>
</feature>
<dbReference type="HOGENOM" id="CLU_1928864_0_0_1"/>
<organism evidence="3">
    <name type="scientific">Serpula lacrymans var. lacrymans (strain S7.3)</name>
    <name type="common">Dry rot fungus</name>
    <dbReference type="NCBI Taxonomy" id="936435"/>
    <lineage>
        <taxon>Eukaryota</taxon>
        <taxon>Fungi</taxon>
        <taxon>Dikarya</taxon>
        <taxon>Basidiomycota</taxon>
        <taxon>Agaricomycotina</taxon>
        <taxon>Agaricomycetes</taxon>
        <taxon>Agaricomycetidae</taxon>
        <taxon>Boletales</taxon>
        <taxon>Coniophorineae</taxon>
        <taxon>Serpulaceae</taxon>
        <taxon>Serpula</taxon>
    </lineage>
</organism>
<evidence type="ECO:0000313" key="2">
    <source>
        <dbReference type="EMBL" id="EGO02633.1"/>
    </source>
</evidence>
<proteinExistence type="predicted"/>
<name>F8PM01_SERL3</name>